<name>A0A1T1GT71_9GAMM</name>
<evidence type="ECO:0000313" key="2">
    <source>
        <dbReference type="EMBL" id="OOV80809.1"/>
    </source>
</evidence>
<dbReference type="RefSeq" id="WP_078190922.1">
    <property type="nucleotide sequence ID" value="NZ_JAMCOZ010000013.1"/>
</dbReference>
<keyword evidence="3" id="KW-1185">Reference proteome</keyword>
<evidence type="ECO:0000313" key="3">
    <source>
        <dbReference type="Proteomes" id="UP000191160"/>
    </source>
</evidence>
<protein>
    <submittedName>
        <fullName evidence="2">Uncharacterized protein</fullName>
    </submittedName>
</protein>
<organism evidence="2 3">
    <name type="scientific">Acinetobacter amyesii</name>
    <dbReference type="NCBI Taxonomy" id="2942470"/>
    <lineage>
        <taxon>Bacteria</taxon>
        <taxon>Pseudomonadati</taxon>
        <taxon>Pseudomonadota</taxon>
        <taxon>Gammaproteobacteria</taxon>
        <taxon>Moraxellales</taxon>
        <taxon>Moraxellaceae</taxon>
        <taxon>Acinetobacter</taxon>
    </lineage>
</organism>
<dbReference type="EMBL" id="MVKX01000008">
    <property type="protein sequence ID" value="OOV80809.1"/>
    <property type="molecule type" value="Genomic_DNA"/>
</dbReference>
<proteinExistence type="predicted"/>
<sequence>MGQLYRSQGQFKDKVTDQNKPHANAADHRPNRGKCNAQSVSNPKTPSFLYTNTKFNCNAIGEIAL</sequence>
<feature type="compositionally biased region" description="Polar residues" evidence="1">
    <location>
        <begin position="1"/>
        <end position="10"/>
    </location>
</feature>
<comment type="caution">
    <text evidence="2">The sequence shown here is derived from an EMBL/GenBank/DDBJ whole genome shotgun (WGS) entry which is preliminary data.</text>
</comment>
<gene>
    <name evidence="2" type="ORF">B1202_12405</name>
</gene>
<dbReference type="AlphaFoldDB" id="A0A1T1GT71"/>
<feature type="region of interest" description="Disordered" evidence="1">
    <location>
        <begin position="1"/>
        <end position="43"/>
    </location>
</feature>
<dbReference type="Proteomes" id="UP000191160">
    <property type="component" value="Unassembled WGS sequence"/>
</dbReference>
<evidence type="ECO:0000256" key="1">
    <source>
        <dbReference type="SAM" id="MobiDB-lite"/>
    </source>
</evidence>
<feature type="compositionally biased region" description="Basic and acidic residues" evidence="1">
    <location>
        <begin position="11"/>
        <end position="30"/>
    </location>
</feature>
<reference evidence="2 3" key="1">
    <citation type="submission" date="2017-02" db="EMBL/GenBank/DDBJ databases">
        <title>Acinetobacter sp. ANC 4945, whole genome shotgun sequencing project.</title>
        <authorList>
            <person name="Radolfova-Krizova L."/>
            <person name="Al Atrouni A."/>
            <person name="Nemec A."/>
        </authorList>
    </citation>
    <scope>NUCLEOTIDE SEQUENCE [LARGE SCALE GENOMIC DNA]</scope>
    <source>
        <strain evidence="2 3">ANC 4945</strain>
    </source>
</reference>
<accession>A0A1T1GT71</accession>